<evidence type="ECO:0000256" key="4">
    <source>
        <dbReference type="SAM" id="SignalP"/>
    </source>
</evidence>
<dbReference type="RefSeq" id="WP_090843742.1">
    <property type="nucleotide sequence ID" value="NZ_FNIL01000012.1"/>
</dbReference>
<sequence>MKKSMVLSVLGSVLVLTACGNNNNDEEASGAQTNNNEANNSEASAEGTNNGEEINLRLTTGLSPSDANTAAFTHPWMEMVEERTDGQVTFDAFFSQELVPMGEEIPALNDGTVDVAAPILPTYEPARYPLSDVVLLPLESSDAQISAMAFAELIKSEEELQDGQTFTEMEYGTHGMKALPVQPVPEYTIGVIDHEFSDVESLQNLQLRTSGRAHEILVDQLGSSSVSMPFSEEFEAMSRGAIEGTVRAISDYEPYGFDEMITNALEGVSLGHFPFVWLMSEERWNELPADVQEVMEDAAYELAESTTKLEAMEAAYENAEEQGIEFTDVADMEPEAQEHIEQAVLNTWEIWIEAKEEEGLPGKEAAILWRDLIIEQGGTVHESIMELE</sequence>
<dbReference type="OrthoDB" id="1646at2"/>
<dbReference type="Proteomes" id="UP000198778">
    <property type="component" value="Unassembled WGS sequence"/>
</dbReference>
<feature type="signal peptide" evidence="4">
    <location>
        <begin position="1"/>
        <end position="18"/>
    </location>
</feature>
<proteinExistence type="predicted"/>
<dbReference type="InterPro" id="IPR038404">
    <property type="entry name" value="TRAP_DctP_sf"/>
</dbReference>
<dbReference type="AlphaFoldDB" id="A0A1H0IZJ4"/>
<dbReference type="EMBL" id="FNIL01000012">
    <property type="protein sequence ID" value="SDO36927.1"/>
    <property type="molecule type" value="Genomic_DNA"/>
</dbReference>
<evidence type="ECO:0000256" key="2">
    <source>
        <dbReference type="SAM" id="Coils"/>
    </source>
</evidence>
<dbReference type="GO" id="GO:0055085">
    <property type="term" value="P:transmembrane transport"/>
    <property type="evidence" value="ECO:0007669"/>
    <property type="project" value="InterPro"/>
</dbReference>
<dbReference type="InterPro" id="IPR018389">
    <property type="entry name" value="DctP_fam"/>
</dbReference>
<feature type="region of interest" description="Disordered" evidence="3">
    <location>
        <begin position="25"/>
        <end position="49"/>
    </location>
</feature>
<keyword evidence="1 4" id="KW-0732">Signal</keyword>
<dbReference type="PROSITE" id="PS51257">
    <property type="entry name" value="PROKAR_LIPOPROTEIN"/>
    <property type="match status" value="1"/>
</dbReference>
<keyword evidence="6" id="KW-1185">Reference proteome</keyword>
<protein>
    <submittedName>
        <fullName evidence="5">TRAP-type C4-dicarboxylate transport system, substrate-binding protein</fullName>
    </submittedName>
</protein>
<dbReference type="PANTHER" id="PTHR33376:SF15">
    <property type="entry name" value="BLL6794 PROTEIN"/>
    <property type="match status" value="1"/>
</dbReference>
<accession>A0A1H0IZJ4</accession>
<dbReference type="Pfam" id="PF03480">
    <property type="entry name" value="DctP"/>
    <property type="match status" value="1"/>
</dbReference>
<reference evidence="6" key="1">
    <citation type="submission" date="2016-10" db="EMBL/GenBank/DDBJ databases">
        <authorList>
            <person name="Varghese N."/>
            <person name="Submissions S."/>
        </authorList>
    </citation>
    <scope>NUCLEOTIDE SEQUENCE [LARGE SCALE GENOMIC DNA]</scope>
    <source>
        <strain evidence="6">CGMCC 1.10369</strain>
    </source>
</reference>
<feature type="chain" id="PRO_5038751309" evidence="4">
    <location>
        <begin position="19"/>
        <end position="388"/>
    </location>
</feature>
<evidence type="ECO:0000256" key="3">
    <source>
        <dbReference type="SAM" id="MobiDB-lite"/>
    </source>
</evidence>
<evidence type="ECO:0000313" key="5">
    <source>
        <dbReference type="EMBL" id="SDO36927.1"/>
    </source>
</evidence>
<gene>
    <name evidence="5" type="ORF">SAMN04488053_11215</name>
</gene>
<keyword evidence="2" id="KW-0175">Coiled coil</keyword>
<evidence type="ECO:0000256" key="1">
    <source>
        <dbReference type="ARBA" id="ARBA00022729"/>
    </source>
</evidence>
<evidence type="ECO:0000313" key="6">
    <source>
        <dbReference type="Proteomes" id="UP000198778"/>
    </source>
</evidence>
<organism evidence="5 6">
    <name type="scientific">Alkalicoccus daliensis</name>
    <dbReference type="NCBI Taxonomy" id="745820"/>
    <lineage>
        <taxon>Bacteria</taxon>
        <taxon>Bacillati</taxon>
        <taxon>Bacillota</taxon>
        <taxon>Bacilli</taxon>
        <taxon>Bacillales</taxon>
        <taxon>Bacillaceae</taxon>
        <taxon>Alkalicoccus</taxon>
    </lineage>
</organism>
<name>A0A1H0IZJ4_9BACI</name>
<feature type="coiled-coil region" evidence="2">
    <location>
        <begin position="295"/>
        <end position="322"/>
    </location>
</feature>
<dbReference type="STRING" id="745820.SAMN04488053_11215"/>
<feature type="compositionally biased region" description="Low complexity" evidence="3">
    <location>
        <begin position="29"/>
        <end position="49"/>
    </location>
</feature>
<dbReference type="Gene3D" id="3.40.190.170">
    <property type="entry name" value="Bacterial extracellular solute-binding protein, family 7"/>
    <property type="match status" value="1"/>
</dbReference>
<dbReference type="PANTHER" id="PTHR33376">
    <property type="match status" value="1"/>
</dbReference>